<proteinExistence type="predicted"/>
<dbReference type="Proteomes" id="UP000095283">
    <property type="component" value="Unplaced"/>
</dbReference>
<reference evidence="2" key="1">
    <citation type="submission" date="2016-11" db="UniProtKB">
        <authorList>
            <consortium name="WormBaseParasite"/>
        </authorList>
    </citation>
    <scope>IDENTIFICATION</scope>
</reference>
<name>A0A1I7X948_HETBA</name>
<sequence length="87" mass="10121">MPVPALPSPLPPLIPPIPPAIPNNSQLDRKEKARIFMEKLLNEKRIKRAREVEDARIRELELKKAEIERVGLTTFIISNYSFMCMFY</sequence>
<dbReference type="WBParaSite" id="Hba_14027">
    <property type="protein sequence ID" value="Hba_14027"/>
    <property type="gene ID" value="Hba_14027"/>
</dbReference>
<keyword evidence="1" id="KW-1185">Reference proteome</keyword>
<organism evidence="1 2">
    <name type="scientific">Heterorhabditis bacteriophora</name>
    <name type="common">Entomopathogenic nematode worm</name>
    <dbReference type="NCBI Taxonomy" id="37862"/>
    <lineage>
        <taxon>Eukaryota</taxon>
        <taxon>Metazoa</taxon>
        <taxon>Ecdysozoa</taxon>
        <taxon>Nematoda</taxon>
        <taxon>Chromadorea</taxon>
        <taxon>Rhabditida</taxon>
        <taxon>Rhabditina</taxon>
        <taxon>Rhabditomorpha</taxon>
        <taxon>Strongyloidea</taxon>
        <taxon>Heterorhabditidae</taxon>
        <taxon>Heterorhabditis</taxon>
    </lineage>
</organism>
<accession>A0A1I7X948</accession>
<protein>
    <submittedName>
        <fullName evidence="2">Uncharacterized protein</fullName>
    </submittedName>
</protein>
<dbReference type="AlphaFoldDB" id="A0A1I7X948"/>
<evidence type="ECO:0000313" key="1">
    <source>
        <dbReference type="Proteomes" id="UP000095283"/>
    </source>
</evidence>
<evidence type="ECO:0000313" key="2">
    <source>
        <dbReference type="WBParaSite" id="Hba_14027"/>
    </source>
</evidence>